<feature type="signal peptide" evidence="7">
    <location>
        <begin position="1"/>
        <end position="25"/>
    </location>
</feature>
<evidence type="ECO:0000256" key="6">
    <source>
        <dbReference type="ARBA" id="ARBA00023180"/>
    </source>
</evidence>
<evidence type="ECO:0000256" key="5">
    <source>
        <dbReference type="ARBA" id="ARBA00023157"/>
    </source>
</evidence>
<comment type="subcellular location">
    <subcellularLocation>
        <location evidence="1">Membrane</location>
    </subcellularLocation>
</comment>
<dbReference type="SMART" id="SM00409">
    <property type="entry name" value="IG"/>
    <property type="match status" value="2"/>
</dbReference>
<dbReference type="Proteomes" id="UP001557470">
    <property type="component" value="Unassembled WGS sequence"/>
</dbReference>
<dbReference type="PROSITE" id="PS50835">
    <property type="entry name" value="IG_LIKE"/>
    <property type="match status" value="2"/>
</dbReference>
<dbReference type="Pfam" id="PF07686">
    <property type="entry name" value="V-set"/>
    <property type="match status" value="2"/>
</dbReference>
<evidence type="ECO:0000256" key="2">
    <source>
        <dbReference type="ARBA" id="ARBA00022729"/>
    </source>
</evidence>
<keyword evidence="5" id="KW-1015">Disulfide bond</keyword>
<proteinExistence type="predicted"/>
<protein>
    <recommendedName>
        <fullName evidence="8">Ig-like domain-containing protein</fullName>
    </recommendedName>
</protein>
<name>A0ABD0XZV8_UMBPY</name>
<dbReference type="InterPro" id="IPR013783">
    <property type="entry name" value="Ig-like_fold"/>
</dbReference>
<accession>A0ABD0XZV8</accession>
<organism evidence="9 10">
    <name type="scientific">Umbra pygmaea</name>
    <name type="common">Eastern mudminnow</name>
    <dbReference type="NCBI Taxonomy" id="75934"/>
    <lineage>
        <taxon>Eukaryota</taxon>
        <taxon>Metazoa</taxon>
        <taxon>Chordata</taxon>
        <taxon>Craniata</taxon>
        <taxon>Vertebrata</taxon>
        <taxon>Euteleostomi</taxon>
        <taxon>Actinopterygii</taxon>
        <taxon>Neopterygii</taxon>
        <taxon>Teleostei</taxon>
        <taxon>Protacanthopterygii</taxon>
        <taxon>Esociformes</taxon>
        <taxon>Umbridae</taxon>
        <taxon>Umbra</taxon>
    </lineage>
</organism>
<feature type="domain" description="Ig-like" evidence="8">
    <location>
        <begin position="21"/>
        <end position="137"/>
    </location>
</feature>
<dbReference type="AlphaFoldDB" id="A0ABD0XZV8"/>
<dbReference type="PANTHER" id="PTHR23277">
    <property type="entry name" value="NECTIN-RELATED"/>
    <property type="match status" value="1"/>
</dbReference>
<dbReference type="InterPro" id="IPR036179">
    <property type="entry name" value="Ig-like_dom_sf"/>
</dbReference>
<keyword evidence="10" id="KW-1185">Reference proteome</keyword>
<comment type="caution">
    <text evidence="9">The sequence shown here is derived from an EMBL/GenBank/DDBJ whole genome shotgun (WGS) entry which is preliminary data.</text>
</comment>
<keyword evidence="6" id="KW-0325">Glycoprotein</keyword>
<dbReference type="GO" id="GO:0016020">
    <property type="term" value="C:membrane"/>
    <property type="evidence" value="ECO:0007669"/>
    <property type="project" value="UniProtKB-SubCell"/>
</dbReference>
<evidence type="ECO:0000256" key="4">
    <source>
        <dbReference type="ARBA" id="ARBA00023136"/>
    </source>
</evidence>
<evidence type="ECO:0000259" key="8">
    <source>
        <dbReference type="PROSITE" id="PS50835"/>
    </source>
</evidence>
<evidence type="ECO:0000256" key="3">
    <source>
        <dbReference type="ARBA" id="ARBA00022737"/>
    </source>
</evidence>
<feature type="domain" description="Ig-like" evidence="8">
    <location>
        <begin position="155"/>
        <end position="250"/>
    </location>
</feature>
<dbReference type="InterPro" id="IPR003599">
    <property type="entry name" value="Ig_sub"/>
</dbReference>
<evidence type="ECO:0000256" key="7">
    <source>
        <dbReference type="SAM" id="SignalP"/>
    </source>
</evidence>
<feature type="chain" id="PRO_5044892948" description="Ig-like domain-containing protein" evidence="7">
    <location>
        <begin position="26"/>
        <end position="286"/>
    </location>
</feature>
<keyword evidence="4" id="KW-0472">Membrane</keyword>
<sequence length="286" mass="31715">MNMNRNTIMTLVTSLVLFSIPFASTKFVKLLCKDEHNSLVGQQSLLECNVKAENNDTTITGICWKRKTTENEQQCLLDYNEGNTSLTPGFTFAEPDWNNRNLNVSLLLTNTKMEDKGEYECVVRTDRGHAEATVSLSVTVSINLDCKNEYHGVHGKQVLLECIVKPVNGVDINILAVKWKIKGNVTLLEYKKPNTSAIPGFTFAEPDWNNINLNVSLLLTNTTMEDEGEYECELETDLGTAKIRVNLSVTGSKIADSTKDNSPSITNRALQATGSKAVHLSINESH</sequence>
<evidence type="ECO:0000313" key="10">
    <source>
        <dbReference type="Proteomes" id="UP001557470"/>
    </source>
</evidence>
<dbReference type="InterPro" id="IPR051427">
    <property type="entry name" value="Nectin/Nectin-like"/>
</dbReference>
<evidence type="ECO:0000256" key="1">
    <source>
        <dbReference type="ARBA" id="ARBA00004370"/>
    </source>
</evidence>
<dbReference type="Gene3D" id="2.60.40.10">
    <property type="entry name" value="Immunoglobulins"/>
    <property type="match status" value="2"/>
</dbReference>
<keyword evidence="2 7" id="KW-0732">Signal</keyword>
<keyword evidence="3" id="KW-0677">Repeat</keyword>
<dbReference type="EMBL" id="JAGEUA010000002">
    <property type="protein sequence ID" value="KAL1005937.1"/>
    <property type="molecule type" value="Genomic_DNA"/>
</dbReference>
<evidence type="ECO:0000313" key="9">
    <source>
        <dbReference type="EMBL" id="KAL1005937.1"/>
    </source>
</evidence>
<dbReference type="InterPro" id="IPR007110">
    <property type="entry name" value="Ig-like_dom"/>
</dbReference>
<dbReference type="InterPro" id="IPR013106">
    <property type="entry name" value="Ig_V-set"/>
</dbReference>
<dbReference type="SUPFAM" id="SSF48726">
    <property type="entry name" value="Immunoglobulin"/>
    <property type="match status" value="2"/>
</dbReference>
<reference evidence="9 10" key="1">
    <citation type="submission" date="2024-06" db="EMBL/GenBank/DDBJ databases">
        <authorList>
            <person name="Pan Q."/>
            <person name="Wen M."/>
            <person name="Jouanno E."/>
            <person name="Zahm M."/>
            <person name="Klopp C."/>
            <person name="Cabau C."/>
            <person name="Louis A."/>
            <person name="Berthelot C."/>
            <person name="Parey E."/>
            <person name="Roest Crollius H."/>
            <person name="Montfort J."/>
            <person name="Robinson-Rechavi M."/>
            <person name="Bouchez O."/>
            <person name="Lampietro C."/>
            <person name="Lopez Roques C."/>
            <person name="Donnadieu C."/>
            <person name="Postlethwait J."/>
            <person name="Bobe J."/>
            <person name="Verreycken H."/>
            <person name="Guiguen Y."/>
        </authorList>
    </citation>
    <scope>NUCLEOTIDE SEQUENCE [LARGE SCALE GENOMIC DNA]</scope>
    <source>
        <strain evidence="9">Up_M1</strain>
        <tissue evidence="9">Testis</tissue>
    </source>
</reference>
<dbReference type="PANTHER" id="PTHR23277:SF108">
    <property type="entry name" value="FASCICLIN-3"/>
    <property type="match status" value="1"/>
</dbReference>
<gene>
    <name evidence="9" type="ORF">UPYG_G00065900</name>
</gene>